<sequence length="83" mass="9935">MKLMKPWKVLKKMRAMRALVFLVVSRHNVRFILSYSFIVNPKFLFWNVQGCGHSRFVNFLKEYLSEHKLVIVVLVEKKKKLVV</sequence>
<proteinExistence type="predicted"/>
<accession>A0A5D2RJS9</accession>
<gene>
    <name evidence="1" type="ORF">ES332_A02G136600v1</name>
</gene>
<organism evidence="1 2">
    <name type="scientific">Gossypium tomentosum</name>
    <name type="common">Hawaiian cotton</name>
    <name type="synonym">Gossypium sandvicense</name>
    <dbReference type="NCBI Taxonomy" id="34277"/>
    <lineage>
        <taxon>Eukaryota</taxon>
        <taxon>Viridiplantae</taxon>
        <taxon>Streptophyta</taxon>
        <taxon>Embryophyta</taxon>
        <taxon>Tracheophyta</taxon>
        <taxon>Spermatophyta</taxon>
        <taxon>Magnoliopsida</taxon>
        <taxon>eudicotyledons</taxon>
        <taxon>Gunneridae</taxon>
        <taxon>Pentapetalae</taxon>
        <taxon>rosids</taxon>
        <taxon>malvids</taxon>
        <taxon>Malvales</taxon>
        <taxon>Malvaceae</taxon>
        <taxon>Malvoideae</taxon>
        <taxon>Gossypium</taxon>
    </lineage>
</organism>
<evidence type="ECO:0000313" key="2">
    <source>
        <dbReference type="Proteomes" id="UP000322667"/>
    </source>
</evidence>
<dbReference type="EMBL" id="CM017611">
    <property type="protein sequence ID" value="TYI40045.1"/>
    <property type="molecule type" value="Genomic_DNA"/>
</dbReference>
<name>A0A5D2RJS9_GOSTO</name>
<dbReference type="AlphaFoldDB" id="A0A5D2RJS9"/>
<evidence type="ECO:0000313" key="1">
    <source>
        <dbReference type="EMBL" id="TYI40045.1"/>
    </source>
</evidence>
<dbReference type="Proteomes" id="UP000322667">
    <property type="component" value="Chromosome A02"/>
</dbReference>
<protein>
    <submittedName>
        <fullName evidence="1">Uncharacterized protein</fullName>
    </submittedName>
</protein>
<keyword evidence="2" id="KW-1185">Reference proteome</keyword>
<reference evidence="1 2" key="1">
    <citation type="submission" date="2019-07" db="EMBL/GenBank/DDBJ databases">
        <title>WGS assembly of Gossypium tomentosum.</title>
        <authorList>
            <person name="Chen Z.J."/>
            <person name="Sreedasyam A."/>
            <person name="Ando A."/>
            <person name="Song Q."/>
            <person name="De L."/>
            <person name="Hulse-Kemp A."/>
            <person name="Ding M."/>
            <person name="Ye W."/>
            <person name="Kirkbride R."/>
            <person name="Jenkins J."/>
            <person name="Plott C."/>
            <person name="Lovell J."/>
            <person name="Lin Y.-M."/>
            <person name="Vaughn R."/>
            <person name="Liu B."/>
            <person name="Li W."/>
            <person name="Simpson S."/>
            <person name="Scheffler B."/>
            <person name="Saski C."/>
            <person name="Grover C."/>
            <person name="Hu G."/>
            <person name="Conover J."/>
            <person name="Carlson J."/>
            <person name="Shu S."/>
            <person name="Boston L."/>
            <person name="Williams M."/>
            <person name="Peterson D."/>
            <person name="Mcgee K."/>
            <person name="Jones D."/>
            <person name="Wendel J."/>
            <person name="Stelly D."/>
            <person name="Grimwood J."/>
            <person name="Schmutz J."/>
        </authorList>
    </citation>
    <scope>NUCLEOTIDE SEQUENCE [LARGE SCALE GENOMIC DNA]</scope>
    <source>
        <strain evidence="1">7179.01</strain>
    </source>
</reference>